<sequence>MERYSLPTPTSSPARPTRPVRQSQGSQANPNGPVPLCLADEYMMRIAPGWKPADETRLNRLLAFMGADTPDKRNTVLTGFNASAAEVIQRGGVHVIGVKPKPGDQNVYNIRIPDSALAIRMWEGGMGPYGQFCLDFYDVDRKVSVNLPPGHSLHPATVPVPVPVPVPGGFQGQGFVPPVRYTSMNGGPLGPGYPPPGFPMALNPPSFQAAASLRSWERNMGLRAIPDGEEKWMLPQGAYITLKRVGHPDVVFQIPTLQPAFVTLQPQMGTL</sequence>
<dbReference type="Proteomes" id="UP000256964">
    <property type="component" value="Unassembled WGS sequence"/>
</dbReference>
<evidence type="ECO:0000256" key="1">
    <source>
        <dbReference type="SAM" id="MobiDB-lite"/>
    </source>
</evidence>
<organism evidence="2 3">
    <name type="scientific">Lentinus brumalis</name>
    <dbReference type="NCBI Taxonomy" id="2498619"/>
    <lineage>
        <taxon>Eukaryota</taxon>
        <taxon>Fungi</taxon>
        <taxon>Dikarya</taxon>
        <taxon>Basidiomycota</taxon>
        <taxon>Agaricomycotina</taxon>
        <taxon>Agaricomycetes</taxon>
        <taxon>Polyporales</taxon>
        <taxon>Polyporaceae</taxon>
        <taxon>Lentinus</taxon>
    </lineage>
</organism>
<proteinExistence type="predicted"/>
<reference evidence="2 3" key="1">
    <citation type="journal article" date="2018" name="Biotechnol. Biofuels">
        <title>Integrative visual omics of the white-rot fungus Polyporus brumalis exposes the biotechnological potential of its oxidative enzymes for delignifying raw plant biomass.</title>
        <authorList>
            <person name="Miyauchi S."/>
            <person name="Rancon A."/>
            <person name="Drula E."/>
            <person name="Hage H."/>
            <person name="Chaduli D."/>
            <person name="Favel A."/>
            <person name="Grisel S."/>
            <person name="Henrissat B."/>
            <person name="Herpoel-Gimbert I."/>
            <person name="Ruiz-Duenas F.J."/>
            <person name="Chevret D."/>
            <person name="Hainaut M."/>
            <person name="Lin J."/>
            <person name="Wang M."/>
            <person name="Pangilinan J."/>
            <person name="Lipzen A."/>
            <person name="Lesage-Meessen L."/>
            <person name="Navarro D."/>
            <person name="Riley R."/>
            <person name="Grigoriev I.V."/>
            <person name="Zhou S."/>
            <person name="Raouche S."/>
            <person name="Rosso M.N."/>
        </authorList>
    </citation>
    <scope>NUCLEOTIDE SEQUENCE [LARGE SCALE GENOMIC DNA]</scope>
    <source>
        <strain evidence="2 3">BRFM 1820</strain>
    </source>
</reference>
<protein>
    <submittedName>
        <fullName evidence="2">Uncharacterized protein</fullName>
    </submittedName>
</protein>
<dbReference type="EMBL" id="KZ857512">
    <property type="protein sequence ID" value="RDX41431.1"/>
    <property type="molecule type" value="Genomic_DNA"/>
</dbReference>
<name>A0A371CMB6_9APHY</name>
<dbReference type="AlphaFoldDB" id="A0A371CMB6"/>
<dbReference type="OrthoDB" id="2800028at2759"/>
<accession>A0A371CMB6</accession>
<feature type="compositionally biased region" description="Low complexity" evidence="1">
    <location>
        <begin position="1"/>
        <end position="21"/>
    </location>
</feature>
<feature type="region of interest" description="Disordered" evidence="1">
    <location>
        <begin position="1"/>
        <end position="34"/>
    </location>
</feature>
<keyword evidence="3" id="KW-1185">Reference proteome</keyword>
<evidence type="ECO:0000313" key="2">
    <source>
        <dbReference type="EMBL" id="RDX41431.1"/>
    </source>
</evidence>
<evidence type="ECO:0000313" key="3">
    <source>
        <dbReference type="Proteomes" id="UP000256964"/>
    </source>
</evidence>
<gene>
    <name evidence="2" type="ORF">OH76DRAFT_1412117</name>
</gene>